<dbReference type="AlphaFoldDB" id="A0AAD9YU56"/>
<protein>
    <submittedName>
        <fullName evidence="1">Uncharacterized protein</fullName>
    </submittedName>
</protein>
<proteinExistence type="predicted"/>
<accession>A0AAD9YU56</accession>
<name>A0AAD9YU56_COLKA</name>
<sequence length="297" mass="34224">MAAPSSASQAVLTTHSSIDEVYQPRRVPPEIFLLILDELIAAFEGSMEGDLFVLTSQFPHFSDFGYEPSCMQLQRHRLACFTKIALISKDAHAHANRNFGRRFQVWTMHQKLRKMVSCPILTLPRIDKFSVDYDRFYYIDRGLPWTPSLQCRTSLMAHIETLGIKHISPPKRFTRILSDFPNVKLFLVRGECRERPNWMYDKKKLCSHGDLLAVNEKLLPILQEGSPSRKSIEKALDRGSRVILERYIGRNDVEVFSTQEGLRAKLSNNECACDAPRLDSLERWRYLLGPERCPPRG</sequence>
<keyword evidence="2" id="KW-1185">Reference proteome</keyword>
<comment type="caution">
    <text evidence="1">The sequence shown here is derived from an EMBL/GenBank/DDBJ whole genome shotgun (WGS) entry which is preliminary data.</text>
</comment>
<dbReference type="Proteomes" id="UP001281614">
    <property type="component" value="Unassembled WGS sequence"/>
</dbReference>
<evidence type="ECO:0000313" key="1">
    <source>
        <dbReference type="EMBL" id="KAK2777107.1"/>
    </source>
</evidence>
<reference evidence="1" key="1">
    <citation type="submission" date="2023-02" db="EMBL/GenBank/DDBJ databases">
        <title>Colletotrichum kahawae CIFC_Que2 genome sequencing and assembly.</title>
        <authorList>
            <person name="Baroncelli R."/>
        </authorList>
    </citation>
    <scope>NUCLEOTIDE SEQUENCE</scope>
    <source>
        <strain evidence="1">CIFC_Que2</strain>
    </source>
</reference>
<evidence type="ECO:0000313" key="2">
    <source>
        <dbReference type="Proteomes" id="UP001281614"/>
    </source>
</evidence>
<dbReference type="EMBL" id="VYYT01000022">
    <property type="protein sequence ID" value="KAK2777107.1"/>
    <property type="molecule type" value="Genomic_DNA"/>
</dbReference>
<gene>
    <name evidence="1" type="ORF">CKAH01_12232</name>
</gene>
<organism evidence="1 2">
    <name type="scientific">Colletotrichum kahawae</name>
    <name type="common">Coffee berry disease fungus</name>
    <dbReference type="NCBI Taxonomy" id="34407"/>
    <lineage>
        <taxon>Eukaryota</taxon>
        <taxon>Fungi</taxon>
        <taxon>Dikarya</taxon>
        <taxon>Ascomycota</taxon>
        <taxon>Pezizomycotina</taxon>
        <taxon>Sordariomycetes</taxon>
        <taxon>Hypocreomycetidae</taxon>
        <taxon>Glomerellales</taxon>
        <taxon>Glomerellaceae</taxon>
        <taxon>Colletotrichum</taxon>
        <taxon>Colletotrichum gloeosporioides species complex</taxon>
    </lineage>
</organism>